<proteinExistence type="predicted"/>
<comment type="caution">
    <text evidence="2">The sequence shown here is derived from an EMBL/GenBank/DDBJ whole genome shotgun (WGS) entry which is preliminary data.</text>
</comment>
<sequence length="158" mass="17725">MTPPAPDPKDPRFRSFRGAAWALYLTFAVGFSGLIIYSVFKSVLEMSPERPPSSEVISEGECLREARGLFNELEYYRKDVTASPDIAHADQRFLKVRVSWLKRKRELEARCGLESRAGLKATFASLERVLDLYTTGTVQFASGVGPAVDELKRQLEGH</sequence>
<keyword evidence="1" id="KW-0472">Membrane</keyword>
<organism evidence="2 3">
    <name type="scientific">Archangium gephyra</name>
    <dbReference type="NCBI Taxonomy" id="48"/>
    <lineage>
        <taxon>Bacteria</taxon>
        <taxon>Pseudomonadati</taxon>
        <taxon>Myxococcota</taxon>
        <taxon>Myxococcia</taxon>
        <taxon>Myxococcales</taxon>
        <taxon>Cystobacterineae</taxon>
        <taxon>Archangiaceae</taxon>
        <taxon>Archangium</taxon>
    </lineage>
</organism>
<protein>
    <submittedName>
        <fullName evidence="2">Uncharacterized protein</fullName>
    </submittedName>
</protein>
<dbReference type="EMBL" id="QFQP01000004">
    <property type="protein sequence ID" value="PZR16087.1"/>
    <property type="molecule type" value="Genomic_DNA"/>
</dbReference>
<accession>A0A2W5TQF2</accession>
<dbReference type="AlphaFoldDB" id="A0A2W5TQF2"/>
<reference evidence="2 3" key="1">
    <citation type="submission" date="2017-08" db="EMBL/GenBank/DDBJ databases">
        <title>Infants hospitalized years apart are colonized by the same room-sourced microbial strains.</title>
        <authorList>
            <person name="Brooks B."/>
            <person name="Olm M.R."/>
            <person name="Firek B.A."/>
            <person name="Baker R."/>
            <person name="Thomas B.C."/>
            <person name="Morowitz M.J."/>
            <person name="Banfield J.F."/>
        </authorList>
    </citation>
    <scope>NUCLEOTIDE SEQUENCE [LARGE SCALE GENOMIC DNA]</scope>
    <source>
        <strain evidence="2">S2_003_000_R2_14</strain>
    </source>
</reference>
<evidence type="ECO:0000256" key="1">
    <source>
        <dbReference type="SAM" id="Phobius"/>
    </source>
</evidence>
<evidence type="ECO:0000313" key="2">
    <source>
        <dbReference type="EMBL" id="PZR16087.1"/>
    </source>
</evidence>
<keyword evidence="1" id="KW-1133">Transmembrane helix</keyword>
<dbReference type="Proteomes" id="UP000249061">
    <property type="component" value="Unassembled WGS sequence"/>
</dbReference>
<evidence type="ECO:0000313" key="3">
    <source>
        <dbReference type="Proteomes" id="UP000249061"/>
    </source>
</evidence>
<name>A0A2W5TQF2_9BACT</name>
<feature type="transmembrane region" description="Helical" evidence="1">
    <location>
        <begin position="20"/>
        <end position="40"/>
    </location>
</feature>
<keyword evidence="1" id="KW-0812">Transmembrane</keyword>
<gene>
    <name evidence="2" type="ORF">DI536_07275</name>
</gene>